<evidence type="ECO:0000256" key="4">
    <source>
        <dbReference type="SAM" id="MobiDB-lite"/>
    </source>
</evidence>
<keyword evidence="2" id="KW-0812">Transmembrane</keyword>
<sequence>MKAARYSFALTSLSSLLLLGGCTTGPDYKKPEMALPSQWKTDVPFVAATAVDSETKGNWWELFHDTDLNQLATSLLANNQRLQAAVAHYEQAKAQASVANAGLFPQIGAQAGSSRLKISADRPLAAYNAVNQSTVQNSRQLGFAVNYEADLFGRVRKSIESAQAAEQAASADLENVRLVLMAELVADYFSLRALDAEIKVVREAISLQAKALQFITDRHDLGAASGLDLAQQQALLEANKTQLELLQKQRMQFEHALATMTGKPAPEFNLTSQVMNLNPPTIPVAVPSEVLQRRPDVASAERAVAVANANIGIARAAYYPSLMLQANGGWNSTEFGNLISAPSILWSLGASVTQTLFDGGKTDANVSYAKAAYTATIANYRQSVLVAMQELEDGMQGAVLLAHARQQAQASVNSAQRVLDLANARYTGGLATYLEVITAQQTLLADQRQLVQIQGQQMLTAVYVIKASGGGWKSAEASATNNTTGNTANNSATM</sequence>
<keyword evidence="2" id="KW-0449">Lipoprotein</keyword>
<dbReference type="InterPro" id="IPR010131">
    <property type="entry name" value="MdtP/NodT-like"/>
</dbReference>
<feature type="region of interest" description="Disordered" evidence="4">
    <location>
        <begin position="473"/>
        <end position="494"/>
    </location>
</feature>
<proteinExistence type="inferred from homology"/>
<dbReference type="PANTHER" id="PTHR30203:SF33">
    <property type="entry name" value="BLR4455 PROTEIN"/>
    <property type="match status" value="1"/>
</dbReference>
<dbReference type="Gene3D" id="1.20.1600.10">
    <property type="entry name" value="Outer membrane efflux proteins (OEP)"/>
    <property type="match status" value="1"/>
</dbReference>
<dbReference type="InterPro" id="IPR003423">
    <property type="entry name" value="OMP_efflux"/>
</dbReference>
<evidence type="ECO:0000313" key="6">
    <source>
        <dbReference type="Proteomes" id="UP000634011"/>
    </source>
</evidence>
<dbReference type="Pfam" id="PF02321">
    <property type="entry name" value="OEP"/>
    <property type="match status" value="2"/>
</dbReference>
<dbReference type="SUPFAM" id="SSF56954">
    <property type="entry name" value="Outer membrane efflux proteins (OEP)"/>
    <property type="match status" value="1"/>
</dbReference>
<keyword evidence="2" id="KW-0472">Membrane</keyword>
<dbReference type="Proteomes" id="UP000634011">
    <property type="component" value="Unassembled WGS sequence"/>
</dbReference>
<evidence type="ECO:0000313" key="5">
    <source>
        <dbReference type="EMBL" id="MBC3861892.1"/>
    </source>
</evidence>
<dbReference type="EMBL" id="JACOFV010000005">
    <property type="protein sequence ID" value="MBC3861892.1"/>
    <property type="molecule type" value="Genomic_DNA"/>
</dbReference>
<keyword evidence="2" id="KW-1134">Transmembrane beta strand</keyword>
<evidence type="ECO:0000256" key="2">
    <source>
        <dbReference type="RuleBase" id="RU362097"/>
    </source>
</evidence>
<name>A0A923HCC1_9BURK</name>
<feature type="signal peptide" evidence="2">
    <location>
        <begin position="1"/>
        <end position="20"/>
    </location>
</feature>
<dbReference type="Gene3D" id="2.20.200.10">
    <property type="entry name" value="Outer membrane efflux proteins (OEP)"/>
    <property type="match status" value="1"/>
</dbReference>
<organism evidence="5 6">
    <name type="scientific">Undibacterium jejuense</name>
    <dbReference type="NCBI Taxonomy" id="1344949"/>
    <lineage>
        <taxon>Bacteria</taxon>
        <taxon>Pseudomonadati</taxon>
        <taxon>Pseudomonadota</taxon>
        <taxon>Betaproteobacteria</taxon>
        <taxon>Burkholderiales</taxon>
        <taxon>Oxalobacteraceae</taxon>
        <taxon>Undibacterium</taxon>
    </lineage>
</organism>
<dbReference type="NCBIfam" id="TIGR01845">
    <property type="entry name" value="outer_NodT"/>
    <property type="match status" value="1"/>
</dbReference>
<feature type="compositionally biased region" description="Low complexity" evidence="4">
    <location>
        <begin position="474"/>
        <end position="494"/>
    </location>
</feature>
<comment type="similarity">
    <text evidence="1 2">Belongs to the outer membrane factor (OMF) (TC 1.B.17) family.</text>
</comment>
<accession>A0A923HCC1</accession>
<keyword evidence="3" id="KW-0175">Coiled coil</keyword>
<dbReference type="AlphaFoldDB" id="A0A923HCC1"/>
<keyword evidence="2" id="KW-0564">Palmitate</keyword>
<keyword evidence="6" id="KW-1185">Reference proteome</keyword>
<evidence type="ECO:0000256" key="3">
    <source>
        <dbReference type="SAM" id="Coils"/>
    </source>
</evidence>
<protein>
    <submittedName>
        <fullName evidence="5">Efflux transporter outer membrane subunit</fullName>
    </submittedName>
</protein>
<dbReference type="PROSITE" id="PS51257">
    <property type="entry name" value="PROKAR_LIPOPROTEIN"/>
    <property type="match status" value="1"/>
</dbReference>
<dbReference type="RefSeq" id="WP_186911816.1">
    <property type="nucleotide sequence ID" value="NZ_JACOFV010000005.1"/>
</dbReference>
<feature type="chain" id="PRO_5038154468" evidence="2">
    <location>
        <begin position="21"/>
        <end position="494"/>
    </location>
</feature>
<reference evidence="5" key="1">
    <citation type="submission" date="2020-08" db="EMBL/GenBank/DDBJ databases">
        <title>Novel species isolated from subtropical streams in China.</title>
        <authorList>
            <person name="Lu H."/>
        </authorList>
    </citation>
    <scope>NUCLEOTIDE SEQUENCE</scope>
    <source>
        <strain evidence="5">KACC 12607</strain>
    </source>
</reference>
<evidence type="ECO:0000256" key="1">
    <source>
        <dbReference type="ARBA" id="ARBA00007613"/>
    </source>
</evidence>
<keyword evidence="2" id="KW-0732">Signal</keyword>
<gene>
    <name evidence="5" type="ORF">H8K32_07255</name>
</gene>
<comment type="subcellular location">
    <subcellularLocation>
        <location evidence="2">Cell membrane</location>
        <topology evidence="2">Lipid-anchor</topology>
    </subcellularLocation>
</comment>
<comment type="caution">
    <text evidence="5">The sequence shown here is derived from an EMBL/GenBank/DDBJ whole genome shotgun (WGS) entry which is preliminary data.</text>
</comment>
<dbReference type="PANTHER" id="PTHR30203">
    <property type="entry name" value="OUTER MEMBRANE CATION EFFLUX PROTEIN"/>
    <property type="match status" value="1"/>
</dbReference>
<dbReference type="GO" id="GO:0005886">
    <property type="term" value="C:plasma membrane"/>
    <property type="evidence" value="ECO:0007669"/>
    <property type="project" value="UniProtKB-SubCell"/>
</dbReference>
<dbReference type="GO" id="GO:0015562">
    <property type="term" value="F:efflux transmembrane transporter activity"/>
    <property type="evidence" value="ECO:0007669"/>
    <property type="project" value="InterPro"/>
</dbReference>
<feature type="coiled-coil region" evidence="3">
    <location>
        <begin position="229"/>
        <end position="256"/>
    </location>
</feature>